<evidence type="ECO:0000313" key="2">
    <source>
        <dbReference type="Proteomes" id="UP000254603"/>
    </source>
</evidence>
<organism evidence="1 2">
    <name type="scientific">Oligella ureolytica</name>
    <dbReference type="NCBI Taxonomy" id="90244"/>
    <lineage>
        <taxon>Bacteria</taxon>
        <taxon>Pseudomonadati</taxon>
        <taxon>Pseudomonadota</taxon>
        <taxon>Betaproteobacteria</taxon>
        <taxon>Burkholderiales</taxon>
        <taxon>Alcaligenaceae</taxon>
        <taxon>Oligella</taxon>
    </lineage>
</organism>
<protein>
    <submittedName>
        <fullName evidence="1">Protein of uncharacterized function (DUF2946)</fullName>
    </submittedName>
</protein>
<dbReference type="Proteomes" id="UP000254603">
    <property type="component" value="Unassembled WGS sequence"/>
</dbReference>
<accession>A0A378XF34</accession>
<dbReference type="Pfam" id="PF11161">
    <property type="entry name" value="DUF2944"/>
    <property type="match status" value="1"/>
</dbReference>
<name>A0A378XF34_9BURK</name>
<evidence type="ECO:0000313" key="1">
    <source>
        <dbReference type="EMBL" id="SUA51658.1"/>
    </source>
</evidence>
<reference evidence="1 2" key="1">
    <citation type="submission" date="2018-06" db="EMBL/GenBank/DDBJ databases">
        <authorList>
            <consortium name="Pathogen Informatics"/>
            <person name="Doyle S."/>
        </authorList>
    </citation>
    <scope>NUCLEOTIDE SEQUENCE [LARGE SCALE GENOMIC DNA]</scope>
    <source>
        <strain evidence="1 2">NCTC11997</strain>
    </source>
</reference>
<proteinExistence type="predicted"/>
<dbReference type="RefSeq" id="WP_232244241.1">
    <property type="nucleotide sequence ID" value="NZ_CP065725.1"/>
</dbReference>
<dbReference type="EMBL" id="UGSB01000001">
    <property type="protein sequence ID" value="SUA51658.1"/>
    <property type="molecule type" value="Genomic_DNA"/>
</dbReference>
<dbReference type="STRING" id="1122619.GCA_000373745_00009"/>
<dbReference type="AlphaFoldDB" id="A0A378XF34"/>
<sequence>MMDERVLAAMKKWPNVPAAYGWLSLNARGLWRFHHQGDFAADPEGDTIENTQLIEFFNRNYRVNDKGEWYVQNGPQKAYVTLPHAPLILFYDDTQQRLQTHHGHTVNAIAHWHFSDDGRVFAKTDIGPAMLIGRDTSAFLEQAQIIPSDTASDAARELHEQDIELLATGRVLKLNLAGFTAPCSQLDSNKAEEILGFISHPSA</sequence>
<gene>
    <name evidence="1" type="ORF">NCTC11997_00722</name>
</gene>
<dbReference type="InterPro" id="IPR021332">
    <property type="entry name" value="DUF2944"/>
</dbReference>